<dbReference type="EMBL" id="JJMJ01000224">
    <property type="protein sequence ID" value="PPS21221.1"/>
    <property type="molecule type" value="Genomic_DNA"/>
</dbReference>
<organism evidence="1 2">
    <name type="scientific">Brachyspira murdochii</name>
    <dbReference type="NCBI Taxonomy" id="84378"/>
    <lineage>
        <taxon>Bacteria</taxon>
        <taxon>Pseudomonadati</taxon>
        <taxon>Spirochaetota</taxon>
        <taxon>Spirochaetia</taxon>
        <taxon>Brachyspirales</taxon>
        <taxon>Brachyspiraceae</taxon>
        <taxon>Brachyspira</taxon>
    </lineage>
</organism>
<name>A0ABX5B1U8_9SPIR</name>
<keyword evidence="2" id="KW-1185">Reference proteome</keyword>
<evidence type="ECO:0008006" key="3">
    <source>
        <dbReference type="Google" id="ProtNLM"/>
    </source>
</evidence>
<proteinExistence type="predicted"/>
<gene>
    <name evidence="1" type="ORF">DJ52_12395</name>
</gene>
<evidence type="ECO:0000313" key="2">
    <source>
        <dbReference type="Proteomes" id="UP000238924"/>
    </source>
</evidence>
<reference evidence="1 2" key="1">
    <citation type="submission" date="2014-04" db="EMBL/GenBank/DDBJ databases">
        <title>Whole genome sequence of 'Brachyspira hampsonii' D13-03603F2.</title>
        <authorList>
            <person name="Patterson A.H."/>
            <person name="Chaban B."/>
            <person name="Fernando C."/>
            <person name="Harding J.C."/>
            <person name="Hill J.E."/>
        </authorList>
    </citation>
    <scope>NUCLEOTIDE SEQUENCE [LARGE SCALE GENOMIC DNA]</scope>
    <source>
        <strain evidence="1 2">D13-03603F2</strain>
    </source>
</reference>
<dbReference type="Proteomes" id="UP000238924">
    <property type="component" value="Unassembled WGS sequence"/>
</dbReference>
<sequence>MNNEIVINLKYPITQGERTVTSLILPKNVLVRHIMAGDPYPQNTVSREVAMLSAMTGEPEIILQNMEITDWVICQAKLNELINNSISNTEEKDNKKK</sequence>
<accession>A0ABX5B1U8</accession>
<comment type="caution">
    <text evidence="1">The sequence shown here is derived from an EMBL/GenBank/DDBJ whole genome shotgun (WGS) entry which is preliminary data.</text>
</comment>
<evidence type="ECO:0000313" key="1">
    <source>
        <dbReference type="EMBL" id="PPS21221.1"/>
    </source>
</evidence>
<protein>
    <recommendedName>
        <fullName evidence="3">Phage tail assembly chaperone protein, E, or 41 or 14</fullName>
    </recommendedName>
</protein>
<dbReference type="RefSeq" id="WP_047112090.1">
    <property type="nucleotide sequence ID" value="NZ_JJMJ01000224.1"/>
</dbReference>